<keyword evidence="2 5" id="KW-0812">Transmembrane</keyword>
<feature type="transmembrane region" description="Helical" evidence="5">
    <location>
        <begin position="251"/>
        <end position="270"/>
    </location>
</feature>
<dbReference type="AlphaFoldDB" id="A0AAN9UG44"/>
<evidence type="ECO:0000256" key="5">
    <source>
        <dbReference type="SAM" id="Phobius"/>
    </source>
</evidence>
<dbReference type="Proteomes" id="UP001320245">
    <property type="component" value="Unassembled WGS sequence"/>
</dbReference>
<evidence type="ECO:0000256" key="3">
    <source>
        <dbReference type="ARBA" id="ARBA00022989"/>
    </source>
</evidence>
<dbReference type="PANTHER" id="PTHR31465:SF27">
    <property type="entry name" value="DOMAIN PROTEIN, PUTATIVE (AFU_ORTHOLOGUE AFUA_3G01030)-RELATED"/>
    <property type="match status" value="1"/>
</dbReference>
<dbReference type="InterPro" id="IPR007568">
    <property type="entry name" value="RTA1"/>
</dbReference>
<organism evidence="6 7">
    <name type="scientific">Cytospora paraplurivora</name>
    <dbReference type="NCBI Taxonomy" id="2898453"/>
    <lineage>
        <taxon>Eukaryota</taxon>
        <taxon>Fungi</taxon>
        <taxon>Dikarya</taxon>
        <taxon>Ascomycota</taxon>
        <taxon>Pezizomycotina</taxon>
        <taxon>Sordariomycetes</taxon>
        <taxon>Sordariomycetidae</taxon>
        <taxon>Diaporthales</taxon>
        <taxon>Cytosporaceae</taxon>
        <taxon>Cytospora</taxon>
    </lineage>
</organism>
<evidence type="ECO:0000313" key="6">
    <source>
        <dbReference type="EMBL" id="KAK7747360.1"/>
    </source>
</evidence>
<keyword evidence="3 5" id="KW-1133">Transmembrane helix</keyword>
<dbReference type="PANTHER" id="PTHR31465">
    <property type="entry name" value="PROTEIN RTA1-RELATED"/>
    <property type="match status" value="1"/>
</dbReference>
<keyword evidence="7" id="KW-1185">Reference proteome</keyword>
<feature type="transmembrane region" description="Helical" evidence="5">
    <location>
        <begin position="135"/>
        <end position="159"/>
    </location>
</feature>
<accession>A0AAN9UG44</accession>
<proteinExistence type="predicted"/>
<dbReference type="EMBL" id="JAJSPL020000004">
    <property type="protein sequence ID" value="KAK7747360.1"/>
    <property type="molecule type" value="Genomic_DNA"/>
</dbReference>
<feature type="transmembrane region" description="Helical" evidence="5">
    <location>
        <begin position="93"/>
        <end position="115"/>
    </location>
</feature>
<evidence type="ECO:0000256" key="1">
    <source>
        <dbReference type="ARBA" id="ARBA00004141"/>
    </source>
</evidence>
<comment type="caution">
    <text evidence="6">The sequence shown here is derived from an EMBL/GenBank/DDBJ whole genome shotgun (WGS) entry which is preliminary data.</text>
</comment>
<reference evidence="6 7" key="1">
    <citation type="journal article" date="2023" name="PLoS ONE">
        <title>Cytospora paraplurivora sp. nov. isolated from orchards with fruit tree decline syndrome in Ontario, Canada.</title>
        <authorList>
            <person name="Ilyukhin E."/>
            <person name="Nguyen H.D.T."/>
            <person name="Castle A.J."/>
            <person name="Ellouze W."/>
        </authorList>
    </citation>
    <scope>NUCLEOTIDE SEQUENCE [LARGE SCALE GENOMIC DNA]</scope>
    <source>
        <strain evidence="6 7">FDS-564</strain>
    </source>
</reference>
<sequence length="307" mass="34707">MSIHYSGTAIERRGGYMARERMDKDQSLIGSGFRGRHCVLENHKTKASEQSKKDIEELKTYKPEPGIIEKYFEAIGYSSYIAAHDNTDKLPPYIVQSIFILVAPPLCSATIYMILGRLITRLPSGTTQSLIRPSWLTKGFILGDVQCIIIQACGGGLIASKKQATMGKITIVSGLIMQISTFVMFLVAAVVFQLRYGRLLSSTRLRAGMPWRKVLWMLYTVSALVMVRSLFRTAEYIQGREGYSMTHQWTLFVFDSSLMFLATVAFFVMYNPRDMTRTVEEDEFLEARPMASADMPMTSVEVLPRQK</sequence>
<feature type="transmembrane region" description="Helical" evidence="5">
    <location>
        <begin position="171"/>
        <end position="194"/>
    </location>
</feature>
<name>A0AAN9UG44_9PEZI</name>
<keyword evidence="4 5" id="KW-0472">Membrane</keyword>
<gene>
    <name evidence="6" type="ORF">SLS53_001614</name>
</gene>
<comment type="subcellular location">
    <subcellularLocation>
        <location evidence="1">Membrane</location>
        <topology evidence="1">Multi-pass membrane protein</topology>
    </subcellularLocation>
</comment>
<evidence type="ECO:0000256" key="2">
    <source>
        <dbReference type="ARBA" id="ARBA00022692"/>
    </source>
</evidence>
<evidence type="ECO:0000256" key="4">
    <source>
        <dbReference type="ARBA" id="ARBA00023136"/>
    </source>
</evidence>
<dbReference type="Pfam" id="PF04479">
    <property type="entry name" value="RTA1"/>
    <property type="match status" value="1"/>
</dbReference>
<protein>
    <submittedName>
        <fullName evidence="6">Uncharacterized protein</fullName>
    </submittedName>
</protein>
<feature type="transmembrane region" description="Helical" evidence="5">
    <location>
        <begin position="214"/>
        <end position="231"/>
    </location>
</feature>
<dbReference type="GO" id="GO:0016020">
    <property type="term" value="C:membrane"/>
    <property type="evidence" value="ECO:0007669"/>
    <property type="project" value="UniProtKB-SubCell"/>
</dbReference>
<evidence type="ECO:0000313" key="7">
    <source>
        <dbReference type="Proteomes" id="UP001320245"/>
    </source>
</evidence>